<evidence type="ECO:0000259" key="3">
    <source>
        <dbReference type="PROSITE" id="PS50172"/>
    </source>
</evidence>
<dbReference type="CDD" id="cd17731">
    <property type="entry name" value="BRCT_TopBP1_rpt2_like"/>
    <property type="match status" value="1"/>
</dbReference>
<feature type="region of interest" description="Disordered" evidence="2">
    <location>
        <begin position="365"/>
        <end position="409"/>
    </location>
</feature>
<feature type="domain" description="BRCT" evidence="3">
    <location>
        <begin position="148"/>
        <end position="248"/>
    </location>
</feature>
<dbReference type="SMART" id="SM00292">
    <property type="entry name" value="BRCT"/>
    <property type="match status" value="4"/>
</dbReference>
<feature type="compositionally biased region" description="Polar residues" evidence="2">
    <location>
        <begin position="633"/>
        <end position="649"/>
    </location>
</feature>
<protein>
    <recommendedName>
        <fullName evidence="3">BRCT domain-containing protein</fullName>
    </recommendedName>
</protein>
<gene>
    <name evidence="4" type="ORF">R3P38DRAFT_3346388</name>
</gene>
<evidence type="ECO:0000256" key="2">
    <source>
        <dbReference type="SAM" id="MobiDB-lite"/>
    </source>
</evidence>
<feature type="compositionally biased region" description="Basic residues" evidence="2">
    <location>
        <begin position="1"/>
        <end position="12"/>
    </location>
</feature>
<dbReference type="InterPro" id="IPR036420">
    <property type="entry name" value="BRCT_dom_sf"/>
</dbReference>
<feature type="region of interest" description="Disordered" evidence="2">
    <location>
        <begin position="253"/>
        <end position="290"/>
    </location>
</feature>
<feature type="domain" description="BRCT" evidence="3">
    <location>
        <begin position="413"/>
        <end position="501"/>
    </location>
</feature>
<organism evidence="4 5">
    <name type="scientific">Favolaschia claudopus</name>
    <dbReference type="NCBI Taxonomy" id="2862362"/>
    <lineage>
        <taxon>Eukaryota</taxon>
        <taxon>Fungi</taxon>
        <taxon>Dikarya</taxon>
        <taxon>Basidiomycota</taxon>
        <taxon>Agaricomycotina</taxon>
        <taxon>Agaricomycetes</taxon>
        <taxon>Agaricomycetidae</taxon>
        <taxon>Agaricales</taxon>
        <taxon>Marasmiineae</taxon>
        <taxon>Mycenaceae</taxon>
        <taxon>Favolaschia</taxon>
    </lineage>
</organism>
<keyword evidence="5" id="KW-1185">Reference proteome</keyword>
<sequence length="775" mass="84018">MHRRGNKSKKVPNVRLRPAQPDAVARARRSTLPEETNEYDVESQAANTEEAPIASGSCPRPFKGLVICATGNVDKATLSKLASDLGAASISVFTDRVTHLIAEEHGGSKYSCAMERRIPILLPSWITESHRIWQHGDDVDLDASVAAHRLPIFSGVTLCTTGMTQIVRRTKVNKLLTAAGGSYVKALQRPVQVTHLLCASDTETEEMKYADKFNAAGEADPPIKLVWEEWLWDSLEYGGRFDEAAYNARLPRPERKAPPVSAPQEQPPPNDQKPSRDTADDDEEWAPIQRLPSTTLQLWGSLLKTRGYQVAGNAVMLSPEKARQMVAQSRTQESTPEPDAPVGASGILSTFRRANSFAVIPRSTAAAARESSAGPSRLPFGRAGSTRNLDGQRDTPPPPLSGGNKSGLKDEDAAASAFTGLRFLLRGDADALSVRNALESAGGMAVSNGDTTDYIIVRLNSGSALYLAEPSAAVRAQYRTECWLERCLLVDRICPADEHPSFVPLSIDPLPIPSADKLLLSFSGLDVSDAHWVRRLLETLGIPIAPAFSRRVTHLLCPSGTGEKYTKAMQWGVPVIDMRWLEAVARTGSIPDAQAFLVGAPAAGDKTDSLPVVVPTPALENVATEERAVRPSSPVQNALTRTHSQSQRRGISVTPPKIPDYRKRALEDSIVSLLGKRPSPEEESSEFPAKRGRVYRSRRPDVVSSSVIVEEHQGSTSDDELNLGFEGGGRGQSADLDEQSLLVVYEDPGQRAEQERLATLMMVGGGDALPRTPNR</sequence>
<comment type="caution">
    <text evidence="4">The sequence shown here is derived from an EMBL/GenBank/DDBJ whole genome shotgun (WGS) entry which is preliminary data.</text>
</comment>
<dbReference type="SUPFAM" id="SSF52113">
    <property type="entry name" value="BRCT domain"/>
    <property type="match status" value="3"/>
</dbReference>
<feature type="domain" description="BRCT" evidence="3">
    <location>
        <begin position="522"/>
        <end position="598"/>
    </location>
</feature>
<dbReference type="Pfam" id="PF12738">
    <property type="entry name" value="PTCB-BRCT"/>
    <property type="match status" value="3"/>
</dbReference>
<feature type="compositionally biased region" description="Polar residues" evidence="2">
    <location>
        <begin position="326"/>
        <end position="335"/>
    </location>
</feature>
<reference evidence="4 5" key="1">
    <citation type="journal article" date="2024" name="J Genomics">
        <title>Draft genome sequencing and assembly of Favolaschia claudopus CIRM-BRFM 2984 isolated from oak limbs.</title>
        <authorList>
            <person name="Navarro D."/>
            <person name="Drula E."/>
            <person name="Chaduli D."/>
            <person name="Cazenave R."/>
            <person name="Ahrendt S."/>
            <person name="Wang J."/>
            <person name="Lipzen A."/>
            <person name="Daum C."/>
            <person name="Barry K."/>
            <person name="Grigoriev I.V."/>
            <person name="Favel A."/>
            <person name="Rosso M.N."/>
            <person name="Martin F."/>
        </authorList>
    </citation>
    <scope>NUCLEOTIDE SEQUENCE [LARGE SCALE GENOMIC DNA]</scope>
    <source>
        <strain evidence="4 5">CIRM-BRFM 2984</strain>
    </source>
</reference>
<accession>A0AAW0D6Y7</accession>
<dbReference type="PANTHER" id="PTHR13561">
    <property type="entry name" value="DNA REPLICATION REGULATOR DPB11-RELATED"/>
    <property type="match status" value="1"/>
</dbReference>
<proteinExistence type="predicted"/>
<feature type="region of interest" description="Disordered" evidence="2">
    <location>
        <begin position="624"/>
        <end position="658"/>
    </location>
</feature>
<feature type="domain" description="BRCT" evidence="3">
    <location>
        <begin position="57"/>
        <end position="129"/>
    </location>
</feature>
<dbReference type="InterPro" id="IPR001357">
    <property type="entry name" value="BRCT_dom"/>
</dbReference>
<feature type="region of interest" description="Disordered" evidence="2">
    <location>
        <begin position="674"/>
        <end position="734"/>
    </location>
</feature>
<evidence type="ECO:0000313" key="4">
    <source>
        <dbReference type="EMBL" id="KAK7046773.1"/>
    </source>
</evidence>
<dbReference type="PANTHER" id="PTHR13561:SF20">
    <property type="entry name" value="DNA TOPOISOMERASE 2-BINDING PROTEIN 1"/>
    <property type="match status" value="1"/>
</dbReference>
<feature type="compositionally biased region" description="Low complexity" evidence="2">
    <location>
        <begin position="365"/>
        <end position="377"/>
    </location>
</feature>
<evidence type="ECO:0000313" key="5">
    <source>
        <dbReference type="Proteomes" id="UP001362999"/>
    </source>
</evidence>
<dbReference type="EMBL" id="JAWWNJ010000010">
    <property type="protein sequence ID" value="KAK7046773.1"/>
    <property type="molecule type" value="Genomic_DNA"/>
</dbReference>
<dbReference type="Proteomes" id="UP001362999">
    <property type="component" value="Unassembled WGS sequence"/>
</dbReference>
<keyword evidence="1" id="KW-0677">Repeat</keyword>
<dbReference type="GO" id="GO:0033314">
    <property type="term" value="P:mitotic DNA replication checkpoint signaling"/>
    <property type="evidence" value="ECO:0007669"/>
    <property type="project" value="TreeGrafter"/>
</dbReference>
<dbReference type="AlphaFoldDB" id="A0AAW0D6Y7"/>
<evidence type="ECO:0000256" key="1">
    <source>
        <dbReference type="ARBA" id="ARBA00022737"/>
    </source>
</evidence>
<feature type="region of interest" description="Disordered" evidence="2">
    <location>
        <begin position="1"/>
        <end position="54"/>
    </location>
</feature>
<dbReference type="Gene3D" id="3.40.50.10190">
    <property type="entry name" value="BRCT domain"/>
    <property type="match status" value="4"/>
</dbReference>
<dbReference type="InterPro" id="IPR059215">
    <property type="entry name" value="BRCT2_TopBP1-like"/>
</dbReference>
<dbReference type="PROSITE" id="PS50172">
    <property type="entry name" value="BRCT"/>
    <property type="match status" value="4"/>
</dbReference>
<name>A0AAW0D6Y7_9AGAR</name>
<dbReference type="GO" id="GO:0006270">
    <property type="term" value="P:DNA replication initiation"/>
    <property type="evidence" value="ECO:0007669"/>
    <property type="project" value="TreeGrafter"/>
</dbReference>
<feature type="region of interest" description="Disordered" evidence="2">
    <location>
        <begin position="322"/>
        <end position="345"/>
    </location>
</feature>
<dbReference type="GO" id="GO:0007095">
    <property type="term" value="P:mitotic G2 DNA damage checkpoint signaling"/>
    <property type="evidence" value="ECO:0007669"/>
    <property type="project" value="TreeGrafter"/>
</dbReference>